<reference evidence="2" key="2">
    <citation type="submission" date="2016-05" db="EMBL/GenBank/DDBJ databases">
        <title>Comparative analysis highlights variable genome content of wheat rusts and divergence of the mating loci.</title>
        <authorList>
            <person name="Cuomo C.A."/>
            <person name="Bakkeren G."/>
            <person name="Szabo L."/>
            <person name="Khalil H."/>
            <person name="Joly D."/>
            <person name="Goldberg J."/>
            <person name="Young S."/>
            <person name="Zeng Q."/>
            <person name="Fellers J."/>
        </authorList>
    </citation>
    <scope>NUCLEOTIDE SEQUENCE [LARGE SCALE GENOMIC DNA]</scope>
    <source>
        <strain evidence="2">1-1 BBBD Race 1</strain>
    </source>
</reference>
<feature type="region of interest" description="Disordered" evidence="1">
    <location>
        <begin position="295"/>
        <end position="336"/>
    </location>
</feature>
<dbReference type="OrthoDB" id="2519218at2759"/>
<evidence type="ECO:0000313" key="4">
    <source>
        <dbReference type="Proteomes" id="UP000005240"/>
    </source>
</evidence>
<name>A0A180GG39_PUCT1</name>
<feature type="region of interest" description="Disordered" evidence="1">
    <location>
        <begin position="165"/>
        <end position="206"/>
    </location>
</feature>
<dbReference type="AlphaFoldDB" id="A0A180GG39"/>
<keyword evidence="4" id="KW-1185">Reference proteome</keyword>
<feature type="compositionally biased region" description="Polar residues" evidence="1">
    <location>
        <begin position="295"/>
        <end position="305"/>
    </location>
</feature>
<evidence type="ECO:0000313" key="3">
    <source>
        <dbReference type="EnsemblFungi" id="PTTG_28023-t43_1-p1"/>
    </source>
</evidence>
<dbReference type="STRING" id="630390.A0A180GG39"/>
<sequence>MEGQITLTFEDSQSAVPVAPPFQALNEIMKKLSKDQKPTPATSAPVPVHSIDELIRMFQSLEQYLKRDSAQNPADRPAMTCFYCHRKHHGTAGCLELQKDRDDGLVEQQGSNFFLPNGALIPFDCSRPIRRVVASFNDSQPSSSSVSAPFRTGCGALQPWYSPAVPLPPSPRHISARKKHEASQPCKDPPVSQPHPRRSICKSLASEPSHPGVALCDHAPPPSRTPSRQAIDSILKKISEIMEPGLSVSKLSKKNSSISAPVAVAPPAAVPVKLVKCSDFQDQIPDSRGFSLVSSYQDNSQVSRSSDPDPNLCSSSQLRPSAERSTLPGPLQDEVKLSAVAKPTRLRDEVKLATPSIFNPPTNNYQLPPLVFEDLALGFNSSCSLRLSSNSTDHPPLPISDLDSMTLCDDSPQSIHKSDKCLSSLSSPISLRNEDKLVLFHLEAVDVAADPFKRVFSRGGIGD</sequence>
<dbReference type="EMBL" id="ADAS02000083">
    <property type="protein sequence ID" value="OAV91292.1"/>
    <property type="molecule type" value="Genomic_DNA"/>
</dbReference>
<dbReference type="EnsemblFungi" id="PTTG_28023-t43_1">
    <property type="protein sequence ID" value="PTTG_28023-t43_1-p1"/>
    <property type="gene ID" value="PTTG_28023"/>
</dbReference>
<reference evidence="2" key="1">
    <citation type="submission" date="2009-11" db="EMBL/GenBank/DDBJ databases">
        <authorList>
            <consortium name="The Broad Institute Genome Sequencing Platform"/>
            <person name="Ward D."/>
            <person name="Feldgarden M."/>
            <person name="Earl A."/>
            <person name="Young S.K."/>
            <person name="Zeng Q."/>
            <person name="Koehrsen M."/>
            <person name="Alvarado L."/>
            <person name="Berlin A."/>
            <person name="Bochicchio J."/>
            <person name="Borenstein D."/>
            <person name="Chapman S.B."/>
            <person name="Chen Z."/>
            <person name="Engels R."/>
            <person name="Freedman E."/>
            <person name="Gellesch M."/>
            <person name="Goldberg J."/>
            <person name="Griggs A."/>
            <person name="Gujja S."/>
            <person name="Heilman E."/>
            <person name="Heiman D."/>
            <person name="Hepburn T."/>
            <person name="Howarth C."/>
            <person name="Jen D."/>
            <person name="Larson L."/>
            <person name="Lewis B."/>
            <person name="Mehta T."/>
            <person name="Park D."/>
            <person name="Pearson M."/>
            <person name="Roberts A."/>
            <person name="Saif S."/>
            <person name="Shea T."/>
            <person name="Shenoy N."/>
            <person name="Sisk P."/>
            <person name="Stolte C."/>
            <person name="Sykes S."/>
            <person name="Thomson T."/>
            <person name="Walk T."/>
            <person name="White J."/>
            <person name="Yandava C."/>
            <person name="Izard J."/>
            <person name="Baranova O.V."/>
            <person name="Blanton J.M."/>
            <person name="Tanner A.C."/>
            <person name="Dewhirst F.E."/>
            <person name="Haas B."/>
            <person name="Nusbaum C."/>
            <person name="Birren B."/>
        </authorList>
    </citation>
    <scope>NUCLEOTIDE SEQUENCE [LARGE SCALE GENOMIC DNA]</scope>
    <source>
        <strain evidence="2">1-1 BBBD Race 1</strain>
    </source>
</reference>
<dbReference type="VEuPathDB" id="FungiDB:PTTG_28023"/>
<reference evidence="3" key="4">
    <citation type="submission" date="2025-05" db="UniProtKB">
        <authorList>
            <consortium name="EnsemblFungi"/>
        </authorList>
    </citation>
    <scope>IDENTIFICATION</scope>
    <source>
        <strain evidence="3">isolate 1-1 / race 1 (BBBD)</strain>
    </source>
</reference>
<evidence type="ECO:0000256" key="1">
    <source>
        <dbReference type="SAM" id="MobiDB-lite"/>
    </source>
</evidence>
<protein>
    <submittedName>
        <fullName evidence="2 3">Uncharacterized protein</fullName>
    </submittedName>
</protein>
<accession>A0A180GG39</accession>
<evidence type="ECO:0000313" key="2">
    <source>
        <dbReference type="EMBL" id="OAV91292.1"/>
    </source>
</evidence>
<gene>
    <name evidence="2" type="ORF">PTTG_28023</name>
</gene>
<organism evidence="2">
    <name type="scientific">Puccinia triticina (isolate 1-1 / race 1 (BBBD))</name>
    <name type="common">Brown leaf rust fungus</name>
    <dbReference type="NCBI Taxonomy" id="630390"/>
    <lineage>
        <taxon>Eukaryota</taxon>
        <taxon>Fungi</taxon>
        <taxon>Dikarya</taxon>
        <taxon>Basidiomycota</taxon>
        <taxon>Pucciniomycotina</taxon>
        <taxon>Pucciniomycetes</taxon>
        <taxon>Pucciniales</taxon>
        <taxon>Pucciniaceae</taxon>
        <taxon>Puccinia</taxon>
    </lineage>
</organism>
<proteinExistence type="predicted"/>
<dbReference type="Proteomes" id="UP000005240">
    <property type="component" value="Unassembled WGS sequence"/>
</dbReference>
<reference evidence="3 4" key="3">
    <citation type="journal article" date="2017" name="G3 (Bethesda)">
        <title>Comparative analysis highlights variable genome content of wheat rusts and divergence of the mating loci.</title>
        <authorList>
            <person name="Cuomo C.A."/>
            <person name="Bakkeren G."/>
            <person name="Khalil H.B."/>
            <person name="Panwar V."/>
            <person name="Joly D."/>
            <person name="Linning R."/>
            <person name="Sakthikumar S."/>
            <person name="Song X."/>
            <person name="Adiconis X."/>
            <person name="Fan L."/>
            <person name="Goldberg J.M."/>
            <person name="Levin J.Z."/>
            <person name="Young S."/>
            <person name="Zeng Q."/>
            <person name="Anikster Y."/>
            <person name="Bruce M."/>
            <person name="Wang M."/>
            <person name="Yin C."/>
            <person name="McCallum B."/>
            <person name="Szabo L.J."/>
            <person name="Hulbert S."/>
            <person name="Chen X."/>
            <person name="Fellers J.P."/>
        </authorList>
    </citation>
    <scope>NUCLEOTIDE SEQUENCE</scope>
    <source>
        <strain evidence="3">isolate 1-1 / race 1 (BBBD)</strain>
        <strain evidence="4">Isolate 1-1 / race 1 (BBBD)</strain>
    </source>
</reference>